<name>A0A3S1BFN1_9BACT</name>
<reference evidence="13" key="1">
    <citation type="submission" date="2020-05" db="EMBL/GenBank/DDBJ databases">
        <title>Chitinophaga laudate sp. nov., isolated from a tropical peat swamp.</title>
        <authorList>
            <person name="Goh C.B.S."/>
            <person name="Lee M.S."/>
            <person name="Parimannan S."/>
            <person name="Pasbakhsh P."/>
            <person name="Yule C.M."/>
            <person name="Rajandas H."/>
            <person name="Loke S."/>
            <person name="Croft L."/>
            <person name="Tan J.B.L."/>
        </authorList>
    </citation>
    <scope>NUCLEOTIDE SEQUENCE</scope>
    <source>
        <strain evidence="13">Mgbs1</strain>
    </source>
</reference>
<keyword evidence="6" id="KW-0479">Metal-binding</keyword>
<evidence type="ECO:0000313" key="13">
    <source>
        <dbReference type="EMBL" id="NSL89453.1"/>
    </source>
</evidence>
<evidence type="ECO:0000256" key="6">
    <source>
        <dbReference type="ARBA" id="ARBA00022723"/>
    </source>
</evidence>
<evidence type="ECO:0000256" key="9">
    <source>
        <dbReference type="ARBA" id="ARBA00022989"/>
    </source>
</evidence>
<dbReference type="GO" id="GO:0006508">
    <property type="term" value="P:proteolysis"/>
    <property type="evidence" value="ECO:0007669"/>
    <property type="project" value="UniProtKB-KW"/>
</dbReference>
<proteinExistence type="predicted"/>
<comment type="cofactor">
    <cofactor evidence="1">
        <name>Mn(2+)</name>
        <dbReference type="ChEBI" id="CHEBI:29035"/>
    </cofactor>
</comment>
<dbReference type="OrthoDB" id="9798714at2"/>
<keyword evidence="7" id="KW-0732">Signal</keyword>
<evidence type="ECO:0000313" key="14">
    <source>
        <dbReference type="Proteomes" id="UP000281028"/>
    </source>
</evidence>
<evidence type="ECO:0000256" key="10">
    <source>
        <dbReference type="ARBA" id="ARBA00023049"/>
    </source>
</evidence>
<dbReference type="GO" id="GO:0016020">
    <property type="term" value="C:membrane"/>
    <property type="evidence" value="ECO:0007669"/>
    <property type="project" value="UniProtKB-SubCell"/>
</dbReference>
<comment type="subcellular location">
    <subcellularLocation>
        <location evidence="3">Membrane</location>
        <topology evidence="3">Single-pass type I membrane protein</topology>
    </subcellularLocation>
</comment>
<evidence type="ECO:0000256" key="12">
    <source>
        <dbReference type="ARBA" id="ARBA00023180"/>
    </source>
</evidence>
<keyword evidence="5" id="KW-0812">Transmembrane</keyword>
<dbReference type="AlphaFoldDB" id="A0A3S1BFN1"/>
<dbReference type="PANTHER" id="PTHR31120">
    <property type="entry name" value="METALLOPROTEASE TIKI"/>
    <property type="match status" value="1"/>
</dbReference>
<evidence type="ECO:0000256" key="1">
    <source>
        <dbReference type="ARBA" id="ARBA00001936"/>
    </source>
</evidence>
<keyword evidence="12" id="KW-0325">Glycoprotein</keyword>
<evidence type="ECO:0000256" key="4">
    <source>
        <dbReference type="ARBA" id="ARBA00022670"/>
    </source>
</evidence>
<dbReference type="InterPro" id="IPR040230">
    <property type="entry name" value="TIKI1/2-like"/>
</dbReference>
<evidence type="ECO:0000256" key="7">
    <source>
        <dbReference type="ARBA" id="ARBA00022729"/>
    </source>
</evidence>
<sequence length="1195" mass="134958">MLYSYINPRPGTHTNFPCLIGLLLLLLLPATTLQAQHTGKPSYQLLWRIDAPGSTTPSYLFGTMHMTDRRVFEFSDSVLIALRNTSSFAMEVDMDSIMSYMFSPHGPMLDTVNHMRRLLSKDEYRYVDSLIIEKTGAPIEKLYVKRLWFIEKLLLDEEQALKNVNPDQKTEHTFLDGWLHQKATILEKPVHSLERMQNQLHFMSADVSDVQKDVFLWNIGYTEAGNSHAKEKSERFNTRVTLLDSLVNIYHTANLQKIGDVVNSWGESTEGPGLLQRNLEMTDNLATLISKGSVFAAVGVAHLPGEKGILSLLRAKGFTVTVVKADFTGVARRERQRLDSVKGYLLNKIAEGYSVMLPGTPIAYQLPNINRKMYIGNASKETGFALAMDIALLGSDKTGLVNMMLANMARQSNGVLKKSYPVSYRNLPGTEAVMMNGQIPFYVRIFILNNRAFMFMHASEEKDSTARVNFFRSVRFYDIVRPATVYTTLPNPQLGFSALLPSTYNHVNTGSNKQTRPEEIFTALDNANSISYVIRVEKMQSGYYNTNDKKILEDLRNNLLEQDSSIVQIDSTVTEQHGLPVYNLVFKHPTGFISRLSFIPRGNIAYCLLCIYNGTSTDSSYWKRFREEFQILPLAAKAPVVPFMAADSSFSIAGPAPFTGGPLKEQNTASPVQVDYYTSMDSASHSMYIVEVDKYSPYFHNDPDSILQSYLFPADTNFIVADNRKSVWESQPAYETVLKGNSNGLRWYRKAIVAGHTVYRLSVIQPEELVSKGFVQQFFSSFHAGNKQKNDTRRLQQKKLNLLLTDLQSTDTSVFNSACRYLTHFSPDSTDRNAIIQALSRPFPADKQHEAGIKLLSSLENLPGDDAVHAAEIIFTDTKDTEQRKKILQLLTRGLASDSAIRTFIRLAPVLPENNTSTQSIISPSFKVNKLYKQYLPAMINVAKQSGSFLQALVTATWNDSLWMAPQADQYQTALLIPAITKQFEDLLKNQRKNIPEDEQWRWQRKVYVTGHILALPGTPAGATSLFQELLKDTITELRGLGVRGLINHEIMVDDKIINGILNDYINAYPFIDAVKSDHQLPHIRHLLSQEVVARGYIGNYLSDDYNVTALEHVTQVKVQDGKQPAEWLYLYRFKVDDSPEWEYELVGPFSADTSTLNFEPELLHSISDATVIRDKKKLTAEAGKAYHDYLEELK</sequence>
<gene>
    <name evidence="13" type="ORF">ECE50_021610</name>
</gene>
<evidence type="ECO:0000256" key="8">
    <source>
        <dbReference type="ARBA" id="ARBA00022801"/>
    </source>
</evidence>
<dbReference type="InterPro" id="IPR002816">
    <property type="entry name" value="TraB/PrgY/GumN_fam"/>
</dbReference>
<comment type="cofactor">
    <cofactor evidence="2">
        <name>Co(2+)</name>
        <dbReference type="ChEBI" id="CHEBI:48828"/>
    </cofactor>
</comment>
<evidence type="ECO:0000256" key="5">
    <source>
        <dbReference type="ARBA" id="ARBA00022692"/>
    </source>
</evidence>
<dbReference type="Proteomes" id="UP000281028">
    <property type="component" value="Unassembled WGS sequence"/>
</dbReference>
<dbReference type="CDD" id="cd14789">
    <property type="entry name" value="Tiki"/>
    <property type="match status" value="1"/>
</dbReference>
<dbReference type="EMBL" id="RIAR02000001">
    <property type="protein sequence ID" value="NSL89453.1"/>
    <property type="molecule type" value="Genomic_DNA"/>
</dbReference>
<keyword evidence="14" id="KW-1185">Reference proteome</keyword>
<keyword evidence="9" id="KW-1133">Transmembrane helix</keyword>
<keyword evidence="4" id="KW-0645">Protease</keyword>
<dbReference type="GO" id="GO:0030178">
    <property type="term" value="P:negative regulation of Wnt signaling pathway"/>
    <property type="evidence" value="ECO:0007669"/>
    <property type="project" value="InterPro"/>
</dbReference>
<dbReference type="Pfam" id="PF01963">
    <property type="entry name" value="TraB_PrgY_gumN"/>
    <property type="match status" value="1"/>
</dbReference>
<comment type="caution">
    <text evidence="13">The sequence shown here is derived from an EMBL/GenBank/DDBJ whole genome shotgun (WGS) entry which is preliminary data.</text>
</comment>
<dbReference type="GO" id="GO:0004222">
    <property type="term" value="F:metalloendopeptidase activity"/>
    <property type="evidence" value="ECO:0007669"/>
    <property type="project" value="TreeGrafter"/>
</dbReference>
<keyword evidence="11" id="KW-0472">Membrane</keyword>
<evidence type="ECO:0000256" key="2">
    <source>
        <dbReference type="ARBA" id="ARBA00001941"/>
    </source>
</evidence>
<dbReference type="PANTHER" id="PTHR31120:SF6">
    <property type="entry name" value="METALLOPROTEASE TIKI HOMOLOG"/>
    <property type="match status" value="1"/>
</dbReference>
<dbReference type="GO" id="GO:0046872">
    <property type="term" value="F:metal ion binding"/>
    <property type="evidence" value="ECO:0007669"/>
    <property type="project" value="UniProtKB-KW"/>
</dbReference>
<keyword evidence="10" id="KW-0482">Metalloprotease</keyword>
<organism evidence="13 14">
    <name type="scientific">Chitinophaga solisilvae</name>
    <dbReference type="NCBI Taxonomy" id="1233460"/>
    <lineage>
        <taxon>Bacteria</taxon>
        <taxon>Pseudomonadati</taxon>
        <taxon>Bacteroidota</taxon>
        <taxon>Chitinophagia</taxon>
        <taxon>Chitinophagales</taxon>
        <taxon>Chitinophagaceae</taxon>
        <taxon>Chitinophaga</taxon>
    </lineage>
</organism>
<keyword evidence="8" id="KW-0378">Hydrolase</keyword>
<accession>A0A3S1BFN1</accession>
<evidence type="ECO:0000256" key="11">
    <source>
        <dbReference type="ARBA" id="ARBA00023136"/>
    </source>
</evidence>
<evidence type="ECO:0000256" key="3">
    <source>
        <dbReference type="ARBA" id="ARBA00004479"/>
    </source>
</evidence>
<protein>
    <submittedName>
        <fullName evidence="13">TraB/GumN family protein</fullName>
    </submittedName>
</protein>